<reference evidence="10 11" key="1">
    <citation type="journal article" date="2015" name="Nature">
        <title>rRNA introns, odd ribosomes, and small enigmatic genomes across a large radiation of phyla.</title>
        <authorList>
            <person name="Brown C.T."/>
            <person name="Hug L.A."/>
            <person name="Thomas B.C."/>
            <person name="Sharon I."/>
            <person name="Castelle C.J."/>
            <person name="Singh A."/>
            <person name="Wilkins M.J."/>
            <person name="Williams K.H."/>
            <person name="Banfield J.F."/>
        </authorList>
    </citation>
    <scope>NUCLEOTIDE SEQUENCE [LARGE SCALE GENOMIC DNA]</scope>
</reference>
<evidence type="ECO:0000313" key="11">
    <source>
        <dbReference type="Proteomes" id="UP000033986"/>
    </source>
</evidence>
<dbReference type="GO" id="GO:0005829">
    <property type="term" value="C:cytosol"/>
    <property type="evidence" value="ECO:0007669"/>
    <property type="project" value="TreeGrafter"/>
</dbReference>
<dbReference type="Gene3D" id="1.10.10.10">
    <property type="entry name" value="Winged helix-like DNA-binding domain superfamily/Winged helix DNA-binding domain"/>
    <property type="match status" value="1"/>
</dbReference>
<dbReference type="InterPro" id="IPR039420">
    <property type="entry name" value="WalR-like"/>
</dbReference>
<feature type="DNA-binding region" description="OmpR/PhoB-type" evidence="7">
    <location>
        <begin position="124"/>
        <end position="221"/>
    </location>
</feature>
<dbReference type="InterPro" id="IPR011006">
    <property type="entry name" value="CheY-like_superfamily"/>
</dbReference>
<dbReference type="PANTHER" id="PTHR48111">
    <property type="entry name" value="REGULATOR OF RPOS"/>
    <property type="match status" value="1"/>
</dbReference>
<organism evidence="10 11">
    <name type="scientific">Candidatus Azambacteria bacterium GW2011_GWB1_42_17</name>
    <dbReference type="NCBI Taxonomy" id="1618615"/>
    <lineage>
        <taxon>Bacteria</taxon>
        <taxon>Candidatus Azamiibacteriota</taxon>
    </lineage>
</organism>
<dbReference type="EMBL" id="LCDB01000014">
    <property type="protein sequence ID" value="KKS44099.1"/>
    <property type="molecule type" value="Genomic_DNA"/>
</dbReference>
<dbReference type="Gene3D" id="6.10.250.690">
    <property type="match status" value="1"/>
</dbReference>
<dbReference type="Pfam" id="PF00072">
    <property type="entry name" value="Response_reg"/>
    <property type="match status" value="1"/>
</dbReference>
<gene>
    <name evidence="10" type="ORF">UV07_C0014G0010</name>
</gene>
<feature type="domain" description="Response regulatory" evidence="8">
    <location>
        <begin position="2"/>
        <end position="116"/>
    </location>
</feature>
<feature type="domain" description="OmpR/PhoB-type" evidence="9">
    <location>
        <begin position="124"/>
        <end position="221"/>
    </location>
</feature>
<dbReference type="SMART" id="SM00448">
    <property type="entry name" value="REC"/>
    <property type="match status" value="1"/>
</dbReference>
<evidence type="ECO:0000313" key="10">
    <source>
        <dbReference type="EMBL" id="KKS44099.1"/>
    </source>
</evidence>
<evidence type="ECO:0000256" key="4">
    <source>
        <dbReference type="ARBA" id="ARBA00023125"/>
    </source>
</evidence>
<dbReference type="FunFam" id="1.10.10.10:FF:000005">
    <property type="entry name" value="Two-component system response regulator"/>
    <property type="match status" value="1"/>
</dbReference>
<dbReference type="Pfam" id="PF00486">
    <property type="entry name" value="Trans_reg_C"/>
    <property type="match status" value="1"/>
</dbReference>
<dbReference type="SUPFAM" id="SSF52172">
    <property type="entry name" value="CheY-like"/>
    <property type="match status" value="1"/>
</dbReference>
<dbReference type="InterPro" id="IPR001789">
    <property type="entry name" value="Sig_transdc_resp-reg_receiver"/>
</dbReference>
<keyword evidence="3" id="KW-0805">Transcription regulation</keyword>
<dbReference type="InterPro" id="IPR036388">
    <property type="entry name" value="WH-like_DNA-bd_sf"/>
</dbReference>
<dbReference type="SMART" id="SM00862">
    <property type="entry name" value="Trans_reg_C"/>
    <property type="match status" value="1"/>
</dbReference>
<dbReference type="GO" id="GO:0000976">
    <property type="term" value="F:transcription cis-regulatory region binding"/>
    <property type="evidence" value="ECO:0007669"/>
    <property type="project" value="TreeGrafter"/>
</dbReference>
<evidence type="ECO:0000256" key="5">
    <source>
        <dbReference type="ARBA" id="ARBA00023163"/>
    </source>
</evidence>
<evidence type="ECO:0000256" key="2">
    <source>
        <dbReference type="ARBA" id="ARBA00023012"/>
    </source>
</evidence>
<comment type="caution">
    <text evidence="10">The sequence shown here is derived from an EMBL/GenBank/DDBJ whole genome shotgun (WGS) entry which is preliminary data.</text>
</comment>
<dbReference type="InterPro" id="IPR001867">
    <property type="entry name" value="OmpR/PhoB-type_DNA-bd"/>
</dbReference>
<dbReference type="CDD" id="cd00383">
    <property type="entry name" value="trans_reg_C"/>
    <property type="match status" value="1"/>
</dbReference>
<name>A0A0G0Z5Z8_9BACT</name>
<dbReference type="AlphaFoldDB" id="A0A0G0Z5Z8"/>
<keyword evidence="1 6" id="KW-0597">Phosphoprotein</keyword>
<dbReference type="GO" id="GO:0006355">
    <property type="term" value="P:regulation of DNA-templated transcription"/>
    <property type="evidence" value="ECO:0007669"/>
    <property type="project" value="InterPro"/>
</dbReference>
<evidence type="ECO:0000256" key="1">
    <source>
        <dbReference type="ARBA" id="ARBA00022553"/>
    </source>
</evidence>
<dbReference type="PROSITE" id="PS51755">
    <property type="entry name" value="OMPR_PHOB"/>
    <property type="match status" value="1"/>
</dbReference>
<keyword evidence="4 7" id="KW-0238">DNA-binding</keyword>
<accession>A0A0G0Z5Z8</accession>
<protein>
    <submittedName>
        <fullName evidence="10">Response regulator receiver domain protein (CheY-like)</fullName>
    </submittedName>
</protein>
<dbReference type="FunFam" id="3.40.50.2300:FF:000002">
    <property type="entry name" value="DNA-binding response regulator PhoP"/>
    <property type="match status" value="1"/>
</dbReference>
<dbReference type="CDD" id="cd17624">
    <property type="entry name" value="REC_OmpR_PmrA-like"/>
    <property type="match status" value="1"/>
</dbReference>
<dbReference type="GO" id="GO:0000156">
    <property type="term" value="F:phosphorelay response regulator activity"/>
    <property type="evidence" value="ECO:0007669"/>
    <property type="project" value="TreeGrafter"/>
</dbReference>
<feature type="modified residue" description="4-aspartylphosphate" evidence="6">
    <location>
        <position position="51"/>
    </location>
</feature>
<evidence type="ECO:0000256" key="6">
    <source>
        <dbReference type="PROSITE-ProRule" id="PRU00169"/>
    </source>
</evidence>
<evidence type="ECO:0000256" key="7">
    <source>
        <dbReference type="PROSITE-ProRule" id="PRU01091"/>
    </source>
</evidence>
<dbReference type="Gene3D" id="3.40.50.2300">
    <property type="match status" value="1"/>
</dbReference>
<proteinExistence type="predicted"/>
<evidence type="ECO:0000256" key="3">
    <source>
        <dbReference type="ARBA" id="ARBA00023015"/>
    </source>
</evidence>
<keyword evidence="5" id="KW-0804">Transcription</keyword>
<dbReference type="PROSITE" id="PS50110">
    <property type="entry name" value="RESPONSE_REGULATORY"/>
    <property type="match status" value="1"/>
</dbReference>
<keyword evidence="2" id="KW-0902">Two-component regulatory system</keyword>
<evidence type="ECO:0000259" key="8">
    <source>
        <dbReference type="PROSITE" id="PS50110"/>
    </source>
</evidence>
<dbReference type="GO" id="GO:0032993">
    <property type="term" value="C:protein-DNA complex"/>
    <property type="evidence" value="ECO:0007669"/>
    <property type="project" value="TreeGrafter"/>
</dbReference>
<evidence type="ECO:0000259" key="9">
    <source>
        <dbReference type="PROSITE" id="PS51755"/>
    </source>
</evidence>
<dbReference type="PANTHER" id="PTHR48111:SF22">
    <property type="entry name" value="REGULATOR OF RPOS"/>
    <property type="match status" value="1"/>
</dbReference>
<dbReference type="Proteomes" id="UP000033986">
    <property type="component" value="Unassembled WGS sequence"/>
</dbReference>
<sequence>MRILVIEDEEEIASFIKKGLTAENFAVDCAFDGEEGLKCSHINDYDLAVLDIKLPKKDGLEVCRQLRRSGKTFPIIILSVKDDMPTKVGALNIGADDYLTKPFSFEELLARTRALLRREKKVIGPKLKLADLEMDVLSHTVVRADKPIKLNKKEFSLLEYFMRNVGTMLTRTMILEHVWDMNIDPFTNTVDVHVRFLREKIDKNHGRKLLHTVHGYGYKME</sequence>